<evidence type="ECO:0000256" key="3">
    <source>
        <dbReference type="ARBA" id="ARBA00022448"/>
    </source>
</evidence>
<dbReference type="InterPro" id="IPR016159">
    <property type="entry name" value="Cullin_repeat-like_dom_sf"/>
</dbReference>
<dbReference type="InterPro" id="IPR013785">
    <property type="entry name" value="Aldolase_TIM"/>
</dbReference>
<dbReference type="Gene3D" id="3.20.20.70">
    <property type="entry name" value="Aldolase class I"/>
    <property type="match status" value="1"/>
</dbReference>
<dbReference type="PANTHER" id="PTHR11082">
    <property type="entry name" value="TRNA-DIHYDROURIDINE SYNTHASE"/>
    <property type="match status" value="1"/>
</dbReference>
<evidence type="ECO:0000256" key="1">
    <source>
        <dbReference type="ARBA" id="ARBA00001917"/>
    </source>
</evidence>
<dbReference type="GO" id="GO:0005546">
    <property type="term" value="F:phosphatidylinositol-4,5-bisphosphate binding"/>
    <property type="evidence" value="ECO:0007669"/>
    <property type="project" value="InterPro"/>
</dbReference>
<keyword evidence="7" id="KW-0560">Oxidoreductase</keyword>
<comment type="cofactor">
    <cofactor evidence="1">
        <name>FMN</name>
        <dbReference type="ChEBI" id="CHEBI:58210"/>
    </cofactor>
</comment>
<evidence type="ECO:0000313" key="12">
    <source>
        <dbReference type="WBParaSite" id="maker-E.canG7_contigs_0307-snap-gene-1.52-mRNA-1"/>
    </source>
</evidence>
<dbReference type="GO" id="GO:0050660">
    <property type="term" value="F:flavin adenine dinucleotide binding"/>
    <property type="evidence" value="ECO:0007669"/>
    <property type="project" value="InterPro"/>
</dbReference>
<evidence type="ECO:0000313" key="11">
    <source>
        <dbReference type="Proteomes" id="UP000887562"/>
    </source>
</evidence>
<comment type="similarity">
    <text evidence="2">Belongs to the EXO70 family.</text>
</comment>
<dbReference type="CDD" id="cd02801">
    <property type="entry name" value="DUS_like_FMN"/>
    <property type="match status" value="1"/>
</dbReference>
<keyword evidence="11" id="KW-1185">Reference proteome</keyword>
<dbReference type="GO" id="GO:0006887">
    <property type="term" value="P:exocytosis"/>
    <property type="evidence" value="ECO:0007669"/>
    <property type="project" value="InterPro"/>
</dbReference>
<evidence type="ECO:0000256" key="7">
    <source>
        <dbReference type="ARBA" id="ARBA00023002"/>
    </source>
</evidence>
<keyword evidence="3" id="KW-0813">Transport</keyword>
<evidence type="ECO:0000256" key="8">
    <source>
        <dbReference type="SAM" id="MobiDB-lite"/>
    </source>
</evidence>
<dbReference type="InterPro" id="IPR035587">
    <property type="entry name" value="DUS-like_FMN-bd"/>
</dbReference>
<evidence type="ECO:0000256" key="6">
    <source>
        <dbReference type="ARBA" id="ARBA00022694"/>
    </source>
</evidence>
<accession>A0A915EVQ4</accession>
<keyword evidence="6" id="KW-0819">tRNA processing</keyword>
<dbReference type="SUPFAM" id="SSF51395">
    <property type="entry name" value="FMN-linked oxidoreductases"/>
    <property type="match status" value="1"/>
</dbReference>
<reference evidence="12" key="1">
    <citation type="submission" date="2022-11" db="UniProtKB">
        <authorList>
            <consortium name="WormBaseParasite"/>
        </authorList>
    </citation>
    <scope>IDENTIFICATION</scope>
</reference>
<dbReference type="InterPro" id="IPR018517">
    <property type="entry name" value="tRNA_hU_synthase_CS"/>
</dbReference>
<keyword evidence="4" id="KW-0285">Flavoprotein</keyword>
<dbReference type="Pfam" id="PF20669">
    <property type="entry name" value="Exo70_N"/>
    <property type="match status" value="1"/>
</dbReference>
<dbReference type="GO" id="GO:0000145">
    <property type="term" value="C:exocyst"/>
    <property type="evidence" value="ECO:0007669"/>
    <property type="project" value="InterPro"/>
</dbReference>
<feature type="domain" description="Exocyst complex subunit Exo70 C-terminal" evidence="10">
    <location>
        <begin position="684"/>
        <end position="776"/>
    </location>
</feature>
<name>A0A915EVQ4_9CEST</name>
<dbReference type="SUPFAM" id="SSF74788">
    <property type="entry name" value="Cullin repeat-like"/>
    <property type="match status" value="1"/>
</dbReference>
<proteinExistence type="inferred from homology"/>
<protein>
    <submittedName>
        <fullName evidence="12">Exocyst complex component 7</fullName>
    </submittedName>
</protein>
<evidence type="ECO:0000259" key="10">
    <source>
        <dbReference type="Pfam" id="PF03081"/>
    </source>
</evidence>
<dbReference type="PANTHER" id="PTHR11082:SF31">
    <property type="entry name" value="TRNA-DIHYDROURIDINE(20A_20B) SYNTHASE [NAD(P)+]-LIKE"/>
    <property type="match status" value="1"/>
</dbReference>
<sequence length="1142" mass="128590">MTTLMNYIPSQISQILAIRDKFVEISKQSDEKLTAMIEAAKDFRSGMEPLKKEVDQLQTRVKNLQCCIEGLSHVQNFYKTGREVEQTIIQGPSASLTNYLQAMDRIKDSLVYFNQNNTEHLEYTRLSTLLSNGLKSLHKYFDDILSQSFTPMPSDVLYRLSEKEDAISLDGTKADEASTVSLECDSISEECISNLQEISTWLRKATSLVTSTAVASTEAERKSHHHLARMFRAGVADSASTEGYQLPPSLTQYCEFRKDLMRVTLVKLREYQKTLENNAQNPRGRPGSTSSQLNISTTGKRRGLKAVGIVWDANSRRGVANDIRDVDDLDSEHYTTSLSGFLILIERERLLLDRLKLAVNSHEAHFAYSLICRSSLADLMTEGGSYVRLMSRVIGRGEFYMLVSLLTIMRRFIDLSPSFVETFKIVSTLSQPITDLVNRFRAQIKVTLDAFLQQLQPGTGSSQVPPDATVHELTSNVLLFLEKLIDYEIMVGTALTWEEARITPETTFPYLVTVNSKPKMSRSAFGQYIFRVITSLVANIDKKSEVYSDDLSRVVFQMNNLRYILTNLKRTGLQSILDDYDNSVVDKFTQILNESKQVYTRALSDAICLTVPSKEGGGSGSGGGTLRRFLVGPHPLHFARPRTPLPSISSLSDEVMGSQTSLTSSSSTKVCMRFINLPSSAFMNQFAQRRQMDSKERSQVKDIWNGINQGFASLLKQHSQLSIPDKELREDLRECLSRELVTLYQAFHDRSLQTPFTSRREKYIKLSPSEFQAKLDQMFLPAAAQIAQSRCIQMDIVSLYQKDLPFVRISAPMVRYSKLPFRLLVRRHGIDLAYSPMIMSSAFLHSAKARAADFSTCPADHPLVTQLACRSGPEFARCAEELSALCEGVDLNCGCPQRWAMEEGYGAAILKEPQLIEDLVKAARAAVPRWRIVSTPEGEERQVAFSVSIKIRLVPCPPRAIGEDGDSSAPASWPNNVQLTTELVRRAAHMGVDWVTIHGRTPSQRSTDPARWHDVAQIIAARVPHYIYTAAPLPIFLNGDVKSLDDAFQAQHISGCKGVMAARSLLQDPTLFQQDGPENPWRLYREWLDLCQEYPNSLPFNSIHRQAYWMLEKHIGRKGREILHKIDNMAGLYDFSPTNVYT</sequence>
<dbReference type="Pfam" id="PF01207">
    <property type="entry name" value="Dus"/>
    <property type="match status" value="2"/>
</dbReference>
<dbReference type="Proteomes" id="UP000887562">
    <property type="component" value="Unplaced"/>
</dbReference>
<feature type="domain" description="DUS-like FMN-binding" evidence="9">
    <location>
        <begin position="811"/>
        <end position="928"/>
    </location>
</feature>
<keyword evidence="5" id="KW-0288">FMN</keyword>
<organism evidence="11 12">
    <name type="scientific">Echinococcus canadensis</name>
    <dbReference type="NCBI Taxonomy" id="519352"/>
    <lineage>
        <taxon>Eukaryota</taxon>
        <taxon>Metazoa</taxon>
        <taxon>Spiralia</taxon>
        <taxon>Lophotrochozoa</taxon>
        <taxon>Platyhelminthes</taxon>
        <taxon>Cestoda</taxon>
        <taxon>Eucestoda</taxon>
        <taxon>Cyclophyllidea</taxon>
        <taxon>Taeniidae</taxon>
        <taxon>Echinococcus</taxon>
        <taxon>Echinococcus canadensis group</taxon>
    </lineage>
</organism>
<feature type="region of interest" description="Disordered" evidence="8">
    <location>
        <begin position="275"/>
        <end position="296"/>
    </location>
</feature>
<dbReference type="WBParaSite" id="maker-E.canG7_contigs_0307-snap-gene-1.52-mRNA-1">
    <property type="protein sequence ID" value="maker-E.canG7_contigs_0307-snap-gene-1.52-mRNA-1"/>
    <property type="gene ID" value="EcG7_01503"/>
</dbReference>
<feature type="domain" description="Exocyst complex subunit Exo70 C-terminal" evidence="10">
    <location>
        <begin position="339"/>
        <end position="601"/>
    </location>
</feature>
<dbReference type="AlphaFoldDB" id="A0A915EVQ4"/>
<dbReference type="GO" id="GO:0017150">
    <property type="term" value="F:tRNA dihydrouridine synthase activity"/>
    <property type="evidence" value="ECO:0007669"/>
    <property type="project" value="InterPro"/>
</dbReference>
<evidence type="ECO:0000256" key="5">
    <source>
        <dbReference type="ARBA" id="ARBA00022643"/>
    </source>
</evidence>
<evidence type="ECO:0000256" key="2">
    <source>
        <dbReference type="ARBA" id="ARBA00006756"/>
    </source>
</evidence>
<dbReference type="PROSITE" id="PS01136">
    <property type="entry name" value="UPF0034"/>
    <property type="match status" value="1"/>
</dbReference>
<feature type="domain" description="DUS-like FMN-binding" evidence="9">
    <location>
        <begin position="976"/>
        <end position="1116"/>
    </location>
</feature>
<dbReference type="Gene3D" id="1.20.1280.170">
    <property type="entry name" value="Exocyst complex component Exo70"/>
    <property type="match status" value="3"/>
</dbReference>
<dbReference type="Pfam" id="PF03081">
    <property type="entry name" value="Exo70_C"/>
    <property type="match status" value="2"/>
</dbReference>
<evidence type="ECO:0000256" key="4">
    <source>
        <dbReference type="ARBA" id="ARBA00022630"/>
    </source>
</evidence>
<evidence type="ECO:0000259" key="9">
    <source>
        <dbReference type="Pfam" id="PF01207"/>
    </source>
</evidence>
<dbReference type="InterPro" id="IPR046364">
    <property type="entry name" value="Exo70_C"/>
</dbReference>